<organism evidence="2 3">
    <name type="scientific">Oryzias latipes</name>
    <name type="common">Japanese rice fish</name>
    <name type="synonym">Japanese killifish</name>
    <dbReference type="NCBI Taxonomy" id="8090"/>
    <lineage>
        <taxon>Eukaryota</taxon>
        <taxon>Metazoa</taxon>
        <taxon>Chordata</taxon>
        <taxon>Craniata</taxon>
        <taxon>Vertebrata</taxon>
        <taxon>Euteleostomi</taxon>
        <taxon>Actinopterygii</taxon>
        <taxon>Neopterygii</taxon>
        <taxon>Teleostei</taxon>
        <taxon>Neoteleostei</taxon>
        <taxon>Acanthomorphata</taxon>
        <taxon>Ovalentaria</taxon>
        <taxon>Atherinomorphae</taxon>
        <taxon>Beloniformes</taxon>
        <taxon>Adrianichthyidae</taxon>
        <taxon>Oryziinae</taxon>
        <taxon>Oryzias</taxon>
    </lineage>
</organism>
<evidence type="ECO:0000313" key="3">
    <source>
        <dbReference type="Proteomes" id="UP000265200"/>
    </source>
</evidence>
<sequence length="103" mass="11592">MYASTSPLVPPAPGPSPPTPLYKYTPFTNLVPYAATLPSSLITPQGFKYPPPQGFIQIYTWCIKHFITPVETVKYVQHKRLLALICLFTLCCSGFYFENSFLL</sequence>
<proteinExistence type="predicted"/>
<reference evidence="2" key="4">
    <citation type="submission" date="2025-09" db="UniProtKB">
        <authorList>
            <consortium name="Ensembl"/>
        </authorList>
    </citation>
    <scope>IDENTIFICATION</scope>
    <source>
        <strain evidence="2">HSOK</strain>
    </source>
</reference>
<name>A0A3P9IVL6_ORYLA</name>
<reference evidence="2" key="3">
    <citation type="submission" date="2025-08" db="UniProtKB">
        <authorList>
            <consortium name="Ensembl"/>
        </authorList>
    </citation>
    <scope>IDENTIFICATION</scope>
    <source>
        <strain evidence="2">HSOK</strain>
    </source>
</reference>
<dbReference type="AlphaFoldDB" id="A0A3P9IVL6"/>
<keyword evidence="1" id="KW-0472">Membrane</keyword>
<keyword evidence="1" id="KW-1133">Transmembrane helix</keyword>
<reference evidence="2 3" key="2">
    <citation type="submission" date="2017-04" db="EMBL/GenBank/DDBJ databases">
        <title>CpG methylation of centromeres and impact of large insertions on vertebrate speciation.</title>
        <authorList>
            <person name="Ichikawa K."/>
            <person name="Yoshimura J."/>
            <person name="Morishita S."/>
        </authorList>
    </citation>
    <scope>NUCLEOTIDE SEQUENCE</scope>
    <source>
        <strain evidence="2 3">HSOK</strain>
    </source>
</reference>
<reference key="1">
    <citation type="journal article" date="2007" name="Nature">
        <title>The medaka draft genome and insights into vertebrate genome evolution.</title>
        <authorList>
            <person name="Kasahara M."/>
            <person name="Naruse K."/>
            <person name="Sasaki S."/>
            <person name="Nakatani Y."/>
            <person name="Qu W."/>
            <person name="Ahsan B."/>
            <person name="Yamada T."/>
            <person name="Nagayasu Y."/>
            <person name="Doi K."/>
            <person name="Kasai Y."/>
            <person name="Jindo T."/>
            <person name="Kobayashi D."/>
            <person name="Shimada A."/>
            <person name="Toyoda A."/>
            <person name="Kuroki Y."/>
            <person name="Fujiyama A."/>
            <person name="Sasaki T."/>
            <person name="Shimizu A."/>
            <person name="Asakawa S."/>
            <person name="Shimizu N."/>
            <person name="Hashimoto S."/>
            <person name="Yang J."/>
            <person name="Lee Y."/>
            <person name="Matsushima K."/>
            <person name="Sugano S."/>
            <person name="Sakaizumi M."/>
            <person name="Narita T."/>
            <person name="Ohishi K."/>
            <person name="Haga S."/>
            <person name="Ohta F."/>
            <person name="Nomoto H."/>
            <person name="Nogata K."/>
            <person name="Morishita T."/>
            <person name="Endo T."/>
            <person name="Shin-I T."/>
            <person name="Takeda H."/>
            <person name="Morishita S."/>
            <person name="Kohara Y."/>
        </authorList>
    </citation>
    <scope>NUCLEOTIDE SEQUENCE [LARGE SCALE GENOMIC DNA]</scope>
    <source>
        <strain>Hd-rR</strain>
    </source>
</reference>
<protein>
    <submittedName>
        <fullName evidence="2">Uncharacterized protein</fullName>
    </submittedName>
</protein>
<evidence type="ECO:0000313" key="2">
    <source>
        <dbReference type="Ensembl" id="ENSORLP00015023908.1"/>
    </source>
</evidence>
<feature type="transmembrane region" description="Helical" evidence="1">
    <location>
        <begin position="81"/>
        <end position="97"/>
    </location>
</feature>
<dbReference type="Ensembl" id="ENSORLT00015009313.1">
    <property type="protein sequence ID" value="ENSORLP00015023908.1"/>
    <property type="gene ID" value="ENSORLG00015000106.1"/>
</dbReference>
<keyword evidence="1" id="KW-0812">Transmembrane</keyword>
<accession>A0A3P9IVL6</accession>
<evidence type="ECO:0000256" key="1">
    <source>
        <dbReference type="SAM" id="Phobius"/>
    </source>
</evidence>
<dbReference type="Proteomes" id="UP000265200">
    <property type="component" value="Chromosome 11"/>
</dbReference>